<sequence length="87" mass="9312">MLLAAAIVLSSLCRALEVPTDGGTGMLAAEPQIAMFCGKLNMHMNVQSGKWVSDPSGTNSCFGTKEGILQYCQEQQITIGRIVYSTK</sequence>
<gene>
    <name evidence="9" type="ORF">scyTo_0009605</name>
</gene>
<evidence type="ECO:0000256" key="3">
    <source>
        <dbReference type="ARBA" id="ARBA00022989"/>
    </source>
</evidence>
<dbReference type="STRING" id="75743.A0A401NQ30"/>
<feature type="signal peptide" evidence="7">
    <location>
        <begin position="1"/>
        <end position="15"/>
    </location>
</feature>
<organism evidence="9 10">
    <name type="scientific">Scyliorhinus torazame</name>
    <name type="common">Cloudy catshark</name>
    <name type="synonym">Catulus torazame</name>
    <dbReference type="NCBI Taxonomy" id="75743"/>
    <lineage>
        <taxon>Eukaryota</taxon>
        <taxon>Metazoa</taxon>
        <taxon>Chordata</taxon>
        <taxon>Craniata</taxon>
        <taxon>Vertebrata</taxon>
        <taxon>Chondrichthyes</taxon>
        <taxon>Elasmobranchii</taxon>
        <taxon>Galeomorphii</taxon>
        <taxon>Galeoidea</taxon>
        <taxon>Carcharhiniformes</taxon>
        <taxon>Scyliorhinidae</taxon>
        <taxon>Scyliorhinus</taxon>
    </lineage>
</organism>
<dbReference type="EMBL" id="BFAA01003959">
    <property type="protein sequence ID" value="GCB62976.1"/>
    <property type="molecule type" value="Genomic_DNA"/>
</dbReference>
<feature type="chain" id="PRO_5019169157" description="Amyloid-beta A4 protein" evidence="7">
    <location>
        <begin position="16"/>
        <end position="87"/>
    </location>
</feature>
<dbReference type="PROSITE" id="PS51869">
    <property type="entry name" value="APP_E1"/>
    <property type="match status" value="1"/>
</dbReference>
<evidence type="ECO:0000313" key="9">
    <source>
        <dbReference type="EMBL" id="GCB62976.1"/>
    </source>
</evidence>
<evidence type="ECO:0000256" key="5">
    <source>
        <dbReference type="PROSITE-ProRule" id="PRU01217"/>
    </source>
</evidence>
<comment type="function">
    <text evidence="6">Functions as a cell surface receptor and performs physiological functions on the surface of neurons relevant to neurite growth, neuronal adhesion and axonogenesis.</text>
</comment>
<keyword evidence="3" id="KW-1133">Transmembrane helix</keyword>
<dbReference type="GO" id="GO:0005794">
    <property type="term" value="C:Golgi apparatus"/>
    <property type="evidence" value="ECO:0007669"/>
    <property type="project" value="TreeGrafter"/>
</dbReference>
<evidence type="ECO:0000256" key="1">
    <source>
        <dbReference type="ARBA" id="ARBA00004479"/>
    </source>
</evidence>
<comment type="similarity">
    <text evidence="5 6">Belongs to the APP family.</text>
</comment>
<dbReference type="GO" id="GO:0005102">
    <property type="term" value="F:signaling receptor binding"/>
    <property type="evidence" value="ECO:0007669"/>
    <property type="project" value="TreeGrafter"/>
</dbReference>
<dbReference type="GO" id="GO:0007409">
    <property type="term" value="P:axonogenesis"/>
    <property type="evidence" value="ECO:0007669"/>
    <property type="project" value="TreeGrafter"/>
</dbReference>
<dbReference type="PANTHER" id="PTHR23103">
    <property type="entry name" value="ALZHEIMER'S DISEASE BETA-AMYLOID RELATED"/>
    <property type="match status" value="1"/>
</dbReference>
<keyword evidence="2" id="KW-0812">Transmembrane</keyword>
<comment type="caution">
    <text evidence="9">The sequence shown here is derived from an EMBL/GenBank/DDBJ whole genome shotgun (WGS) entry which is preliminary data.</text>
</comment>
<evidence type="ECO:0000259" key="8">
    <source>
        <dbReference type="PROSITE" id="PS51869"/>
    </source>
</evidence>
<accession>A0A401NQ30</accession>
<dbReference type="GO" id="GO:0005886">
    <property type="term" value="C:plasma membrane"/>
    <property type="evidence" value="ECO:0007669"/>
    <property type="project" value="UniProtKB-SubCell"/>
</dbReference>
<dbReference type="PANTHER" id="PTHR23103:SF7">
    <property type="entry name" value="AMYLOID-BETA PRECURSOR PROTEIN"/>
    <property type="match status" value="1"/>
</dbReference>
<dbReference type="InterPro" id="IPR015849">
    <property type="entry name" value="Amyloid_glyco_heparin-bd"/>
</dbReference>
<dbReference type="AlphaFoldDB" id="A0A401NQ30"/>
<dbReference type="GO" id="GO:0005769">
    <property type="term" value="C:early endosome"/>
    <property type="evidence" value="ECO:0007669"/>
    <property type="project" value="TreeGrafter"/>
</dbReference>
<evidence type="ECO:0000256" key="7">
    <source>
        <dbReference type="SAM" id="SignalP"/>
    </source>
</evidence>
<protein>
    <recommendedName>
        <fullName evidence="6">Amyloid-beta A4 protein</fullName>
    </recommendedName>
</protein>
<keyword evidence="7" id="KW-0732">Signal</keyword>
<dbReference type="GO" id="GO:0030546">
    <property type="term" value="F:signaling receptor activator activity"/>
    <property type="evidence" value="ECO:0007669"/>
    <property type="project" value="TreeGrafter"/>
</dbReference>
<dbReference type="GO" id="GO:0007417">
    <property type="term" value="P:central nervous system development"/>
    <property type="evidence" value="ECO:0007669"/>
    <property type="project" value="TreeGrafter"/>
</dbReference>
<dbReference type="OrthoDB" id="6147836at2759"/>
<evidence type="ECO:0000256" key="4">
    <source>
        <dbReference type="ARBA" id="ARBA00023136"/>
    </source>
</evidence>
<dbReference type="Proteomes" id="UP000288216">
    <property type="component" value="Unassembled WGS sequence"/>
</dbReference>
<dbReference type="GO" id="GO:0045121">
    <property type="term" value="C:membrane raft"/>
    <property type="evidence" value="ECO:0007669"/>
    <property type="project" value="TreeGrafter"/>
</dbReference>
<keyword evidence="4" id="KW-0472">Membrane</keyword>
<name>A0A401NQ30_SCYTO</name>
<dbReference type="Gene3D" id="3.90.570.10">
    <property type="entry name" value="Amyloidogenic glycoprotein, heparin-binding domain"/>
    <property type="match status" value="1"/>
</dbReference>
<keyword evidence="6" id="KW-1003">Cell membrane</keyword>
<dbReference type="Pfam" id="PF02177">
    <property type="entry name" value="APP_N"/>
    <property type="match status" value="1"/>
</dbReference>
<comment type="caution">
    <text evidence="5">Lacks conserved residue(s) required for the propagation of feature annotation.</text>
</comment>
<evidence type="ECO:0000313" key="10">
    <source>
        <dbReference type="Proteomes" id="UP000288216"/>
    </source>
</evidence>
<dbReference type="SMART" id="SM00006">
    <property type="entry name" value="A4_EXTRA"/>
    <property type="match status" value="1"/>
</dbReference>
<dbReference type="InterPro" id="IPR008155">
    <property type="entry name" value="Amyloid_glyco"/>
</dbReference>
<keyword evidence="10" id="KW-1185">Reference proteome</keyword>
<dbReference type="GO" id="GO:0008201">
    <property type="term" value="F:heparin binding"/>
    <property type="evidence" value="ECO:0007669"/>
    <property type="project" value="UniProtKB-UniRule"/>
</dbReference>
<comment type="subcellular location">
    <subcellularLocation>
        <location evidence="6">Cell membrane</location>
        <topology evidence="6">Single-pass type I membrane protein</topology>
    </subcellularLocation>
    <subcellularLocation>
        <location evidence="1">Membrane</location>
        <topology evidence="1">Single-pass type I membrane protein</topology>
    </subcellularLocation>
</comment>
<reference evidence="9 10" key="1">
    <citation type="journal article" date="2018" name="Nat. Ecol. Evol.">
        <title>Shark genomes provide insights into elasmobranch evolution and the origin of vertebrates.</title>
        <authorList>
            <person name="Hara Y"/>
            <person name="Yamaguchi K"/>
            <person name="Onimaru K"/>
            <person name="Kadota M"/>
            <person name="Koyanagi M"/>
            <person name="Keeley SD"/>
            <person name="Tatsumi K"/>
            <person name="Tanaka K"/>
            <person name="Motone F"/>
            <person name="Kageyama Y"/>
            <person name="Nozu R"/>
            <person name="Adachi N"/>
            <person name="Nishimura O"/>
            <person name="Nakagawa R"/>
            <person name="Tanegashima C"/>
            <person name="Kiyatake I"/>
            <person name="Matsumoto R"/>
            <person name="Murakumo K"/>
            <person name="Nishida K"/>
            <person name="Terakita A"/>
            <person name="Kuratani S"/>
            <person name="Sato K"/>
            <person name="Hyodo S Kuraku.S."/>
        </authorList>
    </citation>
    <scope>NUCLEOTIDE SEQUENCE [LARGE SCALE GENOMIC DNA]</scope>
</reference>
<dbReference type="InterPro" id="IPR036454">
    <property type="entry name" value="Amyloid_glyco_heparin-bd_sf"/>
</dbReference>
<dbReference type="GO" id="GO:0005798">
    <property type="term" value="C:Golgi-associated vesicle"/>
    <property type="evidence" value="ECO:0007669"/>
    <property type="project" value="UniProtKB-UniRule"/>
</dbReference>
<dbReference type="InterPro" id="IPR008154">
    <property type="entry name" value="Amyloid_glyco_extra"/>
</dbReference>
<proteinExistence type="inferred from homology"/>
<feature type="domain" description="E1" evidence="8">
    <location>
        <begin position="27"/>
        <end position="87"/>
    </location>
</feature>
<keyword evidence="6" id="KW-0034">Amyloid</keyword>
<dbReference type="GO" id="GO:0009986">
    <property type="term" value="C:cell surface"/>
    <property type="evidence" value="ECO:0007669"/>
    <property type="project" value="TreeGrafter"/>
</dbReference>
<dbReference type="SUPFAM" id="SSF56491">
    <property type="entry name" value="A heparin-binding domain"/>
    <property type="match status" value="1"/>
</dbReference>
<evidence type="ECO:0000256" key="6">
    <source>
        <dbReference type="RuleBase" id="RU367156"/>
    </source>
</evidence>
<evidence type="ECO:0000256" key="2">
    <source>
        <dbReference type="ARBA" id="ARBA00022692"/>
    </source>
</evidence>